<keyword evidence="12" id="KW-0614">Plasmid</keyword>
<dbReference type="Pfam" id="PF00528">
    <property type="entry name" value="BPD_transp_1"/>
    <property type="match status" value="1"/>
</dbReference>
<accession>A0A1B1CK80</accession>
<dbReference type="NCBIfam" id="TIGR01726">
    <property type="entry name" value="HEQRo_perm_3TM"/>
    <property type="match status" value="1"/>
</dbReference>
<organism evidence="12 13">
    <name type="scientific">Rhizobium leguminosarum</name>
    <dbReference type="NCBI Taxonomy" id="384"/>
    <lineage>
        <taxon>Bacteria</taxon>
        <taxon>Pseudomonadati</taxon>
        <taxon>Pseudomonadota</taxon>
        <taxon>Alphaproteobacteria</taxon>
        <taxon>Hyphomicrobiales</taxon>
        <taxon>Rhizobiaceae</taxon>
        <taxon>Rhizobium/Agrobacterium group</taxon>
        <taxon>Rhizobium</taxon>
    </lineage>
</organism>
<dbReference type="AlphaFoldDB" id="A0A1B1CK80"/>
<reference evidence="12 13" key="1">
    <citation type="submission" date="2016-06" db="EMBL/GenBank/DDBJ databases">
        <title>Microsymbionts genomes from the relict species Vavilovia formosa.</title>
        <authorList>
            <person name="Chirak E."/>
            <person name="Kimeklis A."/>
            <person name="Andronov E."/>
        </authorList>
    </citation>
    <scope>NUCLEOTIDE SEQUENCE [LARGE SCALE GENOMIC DNA]</scope>
    <source>
        <strain evidence="12 13">Vaf10</strain>
        <plasmid evidence="13">Plasmid unnamed7</plasmid>
    </source>
</reference>
<dbReference type="GO" id="GO:0022857">
    <property type="term" value="F:transmembrane transporter activity"/>
    <property type="evidence" value="ECO:0007669"/>
    <property type="project" value="InterPro"/>
</dbReference>
<proteinExistence type="inferred from homology"/>
<evidence type="ECO:0000256" key="8">
    <source>
        <dbReference type="ARBA" id="ARBA00023136"/>
    </source>
</evidence>
<evidence type="ECO:0000256" key="10">
    <source>
        <dbReference type="SAM" id="MobiDB-lite"/>
    </source>
</evidence>
<evidence type="ECO:0000256" key="7">
    <source>
        <dbReference type="ARBA" id="ARBA00022989"/>
    </source>
</evidence>
<keyword evidence="5" id="KW-0997">Cell inner membrane</keyword>
<dbReference type="PANTHER" id="PTHR30614">
    <property type="entry name" value="MEMBRANE COMPONENT OF AMINO ACID ABC TRANSPORTER"/>
    <property type="match status" value="1"/>
</dbReference>
<dbReference type="InterPro" id="IPR010065">
    <property type="entry name" value="AA_ABC_transptr_permease_3TM"/>
</dbReference>
<dbReference type="GO" id="GO:0043190">
    <property type="term" value="C:ATP-binding cassette (ABC) transporter complex"/>
    <property type="evidence" value="ECO:0007669"/>
    <property type="project" value="InterPro"/>
</dbReference>
<dbReference type="GO" id="GO:0006865">
    <property type="term" value="P:amino acid transport"/>
    <property type="evidence" value="ECO:0007669"/>
    <property type="project" value="TreeGrafter"/>
</dbReference>
<dbReference type="RefSeq" id="WP_065283635.1">
    <property type="nucleotide sequence ID" value="NZ_CP016288.1"/>
</dbReference>
<evidence type="ECO:0000256" key="4">
    <source>
        <dbReference type="ARBA" id="ARBA00022475"/>
    </source>
</evidence>
<dbReference type="CDD" id="cd06261">
    <property type="entry name" value="TM_PBP2"/>
    <property type="match status" value="1"/>
</dbReference>
<evidence type="ECO:0000313" key="13">
    <source>
        <dbReference type="Proteomes" id="UP000092691"/>
    </source>
</evidence>
<geneLocation type="plasmid" evidence="12 13">
    <name>unnamed7</name>
</geneLocation>
<evidence type="ECO:0000256" key="1">
    <source>
        <dbReference type="ARBA" id="ARBA00004429"/>
    </source>
</evidence>
<dbReference type="Proteomes" id="UP000092691">
    <property type="component" value="Plasmid unnamed7"/>
</dbReference>
<evidence type="ECO:0000256" key="5">
    <source>
        <dbReference type="ARBA" id="ARBA00022519"/>
    </source>
</evidence>
<name>A0A1B1CK80_RHILE</name>
<feature type="transmembrane region" description="Helical" evidence="9">
    <location>
        <begin position="195"/>
        <end position="217"/>
    </location>
</feature>
<sequence>MNTAIVLEALLTLPRGLILTLALTIASLAAGFAVSIPLAFLRASSNPWASAPVLAYTYAFRGTPLLVQLFLIYYGIGQLSLVRQSFLWSVMREPFWCAFIAFTLNSTAHTTEVLRGGIQAVPRGQVEAAKALGLSGFHTARLIVFPLTIRIALPAYVNEVIGMLKASSLASTITLLEITGLSRQLVSETFAPYEVFIVAGALYLLLTVLITQAFQILETHWTRASTSTADATSMSKRAPKPSLAPRELDAELHHRTAPSQTQQ</sequence>
<dbReference type="PANTHER" id="PTHR30614:SF10">
    <property type="entry name" value="ARGININE ABC TRANSPORTER PERMEASE PROTEIN ARTM"/>
    <property type="match status" value="1"/>
</dbReference>
<dbReference type="InterPro" id="IPR000515">
    <property type="entry name" value="MetI-like"/>
</dbReference>
<keyword evidence="3 9" id="KW-0813">Transport</keyword>
<feature type="domain" description="ABC transmembrane type-1" evidence="11">
    <location>
        <begin position="17"/>
        <end position="214"/>
    </location>
</feature>
<protein>
    <submittedName>
        <fullName evidence="12">ABC transporter permease</fullName>
    </submittedName>
</protein>
<dbReference type="PROSITE" id="PS50928">
    <property type="entry name" value="ABC_TM1"/>
    <property type="match status" value="1"/>
</dbReference>
<evidence type="ECO:0000256" key="2">
    <source>
        <dbReference type="ARBA" id="ARBA00010072"/>
    </source>
</evidence>
<keyword evidence="4" id="KW-1003">Cell membrane</keyword>
<evidence type="ECO:0000259" key="11">
    <source>
        <dbReference type="PROSITE" id="PS50928"/>
    </source>
</evidence>
<evidence type="ECO:0000313" key="12">
    <source>
        <dbReference type="EMBL" id="ANP90131.1"/>
    </source>
</evidence>
<dbReference type="Gene3D" id="1.10.3720.10">
    <property type="entry name" value="MetI-like"/>
    <property type="match status" value="1"/>
</dbReference>
<gene>
    <name evidence="12" type="ORF">BA011_40100</name>
</gene>
<dbReference type="InterPro" id="IPR043429">
    <property type="entry name" value="ArtM/GltK/GlnP/TcyL/YhdX-like"/>
</dbReference>
<evidence type="ECO:0000256" key="3">
    <source>
        <dbReference type="ARBA" id="ARBA00022448"/>
    </source>
</evidence>
<evidence type="ECO:0000256" key="6">
    <source>
        <dbReference type="ARBA" id="ARBA00022692"/>
    </source>
</evidence>
<evidence type="ECO:0000256" key="9">
    <source>
        <dbReference type="RuleBase" id="RU363032"/>
    </source>
</evidence>
<comment type="similarity">
    <text evidence="2">Belongs to the binding-protein-dependent transport system permease family. HisMQ subfamily.</text>
</comment>
<feature type="transmembrane region" description="Helical" evidence="9">
    <location>
        <begin position="17"/>
        <end position="41"/>
    </location>
</feature>
<dbReference type="EMBL" id="CP016288">
    <property type="protein sequence ID" value="ANP90131.1"/>
    <property type="molecule type" value="Genomic_DNA"/>
</dbReference>
<dbReference type="SUPFAM" id="SSF161098">
    <property type="entry name" value="MetI-like"/>
    <property type="match status" value="1"/>
</dbReference>
<keyword evidence="8 9" id="KW-0472">Membrane</keyword>
<feature type="transmembrane region" description="Helical" evidence="9">
    <location>
        <begin position="53"/>
        <end position="76"/>
    </location>
</feature>
<comment type="subcellular location">
    <subcellularLocation>
        <location evidence="1">Cell inner membrane</location>
        <topology evidence="1">Multi-pass membrane protein</topology>
    </subcellularLocation>
    <subcellularLocation>
        <location evidence="9">Cell membrane</location>
        <topology evidence="9">Multi-pass membrane protein</topology>
    </subcellularLocation>
</comment>
<keyword evidence="7 9" id="KW-1133">Transmembrane helix</keyword>
<keyword evidence="6 9" id="KW-0812">Transmembrane</keyword>
<feature type="region of interest" description="Disordered" evidence="10">
    <location>
        <begin position="228"/>
        <end position="263"/>
    </location>
</feature>
<dbReference type="InterPro" id="IPR035906">
    <property type="entry name" value="MetI-like_sf"/>
</dbReference>